<name>A0ACC0A6K8_CATRO</name>
<evidence type="ECO:0000313" key="2">
    <source>
        <dbReference type="Proteomes" id="UP001060085"/>
    </source>
</evidence>
<dbReference type="Proteomes" id="UP001060085">
    <property type="component" value="Linkage Group LG06"/>
</dbReference>
<protein>
    <submittedName>
        <fullName evidence="1">Uncharacterized protein</fullName>
    </submittedName>
</protein>
<accession>A0ACC0A6K8</accession>
<dbReference type="EMBL" id="CM044706">
    <property type="protein sequence ID" value="KAI5656092.1"/>
    <property type="molecule type" value="Genomic_DNA"/>
</dbReference>
<gene>
    <name evidence="1" type="ORF">M9H77_24885</name>
</gene>
<reference evidence="2" key="1">
    <citation type="journal article" date="2023" name="Nat. Plants">
        <title>Single-cell RNA sequencing provides a high-resolution roadmap for understanding the multicellular compartmentation of specialized metabolism.</title>
        <authorList>
            <person name="Sun S."/>
            <person name="Shen X."/>
            <person name="Li Y."/>
            <person name="Li Y."/>
            <person name="Wang S."/>
            <person name="Li R."/>
            <person name="Zhang H."/>
            <person name="Shen G."/>
            <person name="Guo B."/>
            <person name="Wei J."/>
            <person name="Xu J."/>
            <person name="St-Pierre B."/>
            <person name="Chen S."/>
            <person name="Sun C."/>
        </authorList>
    </citation>
    <scope>NUCLEOTIDE SEQUENCE [LARGE SCALE GENOMIC DNA]</scope>
</reference>
<organism evidence="1 2">
    <name type="scientific">Catharanthus roseus</name>
    <name type="common">Madagascar periwinkle</name>
    <name type="synonym">Vinca rosea</name>
    <dbReference type="NCBI Taxonomy" id="4058"/>
    <lineage>
        <taxon>Eukaryota</taxon>
        <taxon>Viridiplantae</taxon>
        <taxon>Streptophyta</taxon>
        <taxon>Embryophyta</taxon>
        <taxon>Tracheophyta</taxon>
        <taxon>Spermatophyta</taxon>
        <taxon>Magnoliopsida</taxon>
        <taxon>eudicotyledons</taxon>
        <taxon>Gunneridae</taxon>
        <taxon>Pentapetalae</taxon>
        <taxon>asterids</taxon>
        <taxon>lamiids</taxon>
        <taxon>Gentianales</taxon>
        <taxon>Apocynaceae</taxon>
        <taxon>Rauvolfioideae</taxon>
        <taxon>Vinceae</taxon>
        <taxon>Catharanthinae</taxon>
        <taxon>Catharanthus</taxon>
    </lineage>
</organism>
<proteinExistence type="predicted"/>
<keyword evidence="2" id="KW-1185">Reference proteome</keyword>
<sequence length="476" mass="53503">MAVVLKAKDASDWCYRGEGAVNLVLSYSGNSPNFIGKVLRIQKTSTNGSQKENGHSALTSHECLLWNEAEGLISAPTREVAEHLYVKHIMCRLLGSKHVDPGMRVCVSREFLEAVEKNVLSERPSWRVKAAKVNLLCDSVLLISDHSVFPHVSAKEEFSVSVEIKPKCGFLPDSKYMEDRNAIKRSVTRFKMHQALKLHEGKISEISEYDPLDLFAGSKDRIHRAIKALYRTPQNNFRVFLNGSLIFGGLGGGAKSTNQIVGQDFEGALKCIIGAEDGLRTKHFLELVTEALSGSGLLDRLLDVQKRDSIDIEGAIHSYYDIVSQPCVLCRNIDESKVSDRYTKLHSKPLEESLKIVRDYLIAATAKDLSMMLSFRPRANGDVDSLYDVLILESTNQTFDYKVSFIDLDMKPLTKMEYYYDLDQEIVQFYTQMVKSEPCLKKDLSMAENLYSDKVSSVKDDPLTKHAAVTQRSEIK</sequence>
<evidence type="ECO:0000313" key="1">
    <source>
        <dbReference type="EMBL" id="KAI5656092.1"/>
    </source>
</evidence>
<comment type="caution">
    <text evidence="1">The sequence shown here is derived from an EMBL/GenBank/DDBJ whole genome shotgun (WGS) entry which is preliminary data.</text>
</comment>